<accession>A0A8G0LDV7</accession>
<organism evidence="1 2">
    <name type="scientific">Trichoderma simmonsii</name>
    <dbReference type="NCBI Taxonomy" id="1491479"/>
    <lineage>
        <taxon>Eukaryota</taxon>
        <taxon>Fungi</taxon>
        <taxon>Dikarya</taxon>
        <taxon>Ascomycota</taxon>
        <taxon>Pezizomycotina</taxon>
        <taxon>Sordariomycetes</taxon>
        <taxon>Hypocreomycetidae</taxon>
        <taxon>Hypocreales</taxon>
        <taxon>Hypocreaceae</taxon>
        <taxon>Trichoderma</taxon>
    </lineage>
</organism>
<sequence>MKNPLISNIKSLILNPSSTIGPCEIAPPCRHTNRQPNFSRHQPSDRLANFLAQGKSTASWKACRAMFRKKNPSNIARPSNALLPHGHSIPPEALTIIHNNLFAI</sequence>
<protein>
    <submittedName>
        <fullName evidence="1">Uncharacterized protein</fullName>
    </submittedName>
</protein>
<dbReference type="Proteomes" id="UP000826661">
    <property type="component" value="Chromosome III"/>
</dbReference>
<evidence type="ECO:0000313" key="2">
    <source>
        <dbReference type="Proteomes" id="UP000826661"/>
    </source>
</evidence>
<keyword evidence="2" id="KW-1185">Reference proteome</keyword>
<proteinExistence type="predicted"/>
<dbReference type="AlphaFoldDB" id="A0A8G0LDV7"/>
<reference evidence="1 2" key="1">
    <citation type="journal article" date="2021" name="BMC Genomics">
        <title>Telomere-to-telomere genome assembly of asparaginase-producing Trichoderma simmonsii.</title>
        <authorList>
            <person name="Chung D."/>
            <person name="Kwon Y.M."/>
            <person name="Yang Y."/>
        </authorList>
    </citation>
    <scope>NUCLEOTIDE SEQUENCE [LARGE SCALE GENOMIC DNA]</scope>
    <source>
        <strain evidence="1 2">GH-Sj1</strain>
    </source>
</reference>
<gene>
    <name evidence="1" type="ORF">H0G86_006159</name>
</gene>
<name>A0A8G0LDV7_9HYPO</name>
<dbReference type="EMBL" id="CP075866">
    <property type="protein sequence ID" value="QYS99009.1"/>
    <property type="molecule type" value="Genomic_DNA"/>
</dbReference>
<evidence type="ECO:0000313" key="1">
    <source>
        <dbReference type="EMBL" id="QYS99009.1"/>
    </source>
</evidence>